<dbReference type="PANTHER" id="PTHR30177">
    <property type="entry name" value="GLYCINE BETAINE/L-PROLINE TRANSPORT SYSTEM PERMEASE PROTEIN PROW"/>
    <property type="match status" value="1"/>
</dbReference>
<evidence type="ECO:0000313" key="8">
    <source>
        <dbReference type="EMBL" id="RRD06256.1"/>
    </source>
</evidence>
<dbReference type="GO" id="GO:0031460">
    <property type="term" value="P:glycine betaine transport"/>
    <property type="evidence" value="ECO:0007669"/>
    <property type="project" value="TreeGrafter"/>
</dbReference>
<evidence type="ECO:0000256" key="6">
    <source>
        <dbReference type="RuleBase" id="RU363032"/>
    </source>
</evidence>
<organism evidence="8 9">
    <name type="scientific">Arachnia propionica</name>
    <dbReference type="NCBI Taxonomy" id="1750"/>
    <lineage>
        <taxon>Bacteria</taxon>
        <taxon>Bacillati</taxon>
        <taxon>Actinomycetota</taxon>
        <taxon>Actinomycetes</taxon>
        <taxon>Propionibacteriales</taxon>
        <taxon>Propionibacteriaceae</taxon>
        <taxon>Arachnia</taxon>
    </lineage>
</organism>
<keyword evidence="2 6" id="KW-0813">Transport</keyword>
<feature type="transmembrane region" description="Helical" evidence="6">
    <location>
        <begin position="180"/>
        <end position="204"/>
    </location>
</feature>
<comment type="caution">
    <text evidence="8">The sequence shown here is derived from an EMBL/GenBank/DDBJ whole genome shotgun (WGS) entry which is preliminary data.</text>
</comment>
<sequence length="213" mass="22465">MRWLPQNWTLTAELLGAHVLLAGAAIVAAALIAVPLGRLAVAGGRAGGVLLTLLSLIYAVPSLPLLVIVPVLIGIPVRSPLNMVIVLTLYGIAVLVAQAAEAFRGLPRDITWSADALGLGRWRRFWGVELPLAVPVLVAGLRVVSASTVSLVTVGALVGVRSLGFLFTDGFQRRIVEEQVVGVVATLLLALVFDLVIVQVGHLLTPWNRKATT</sequence>
<dbReference type="InterPro" id="IPR035906">
    <property type="entry name" value="MetI-like_sf"/>
</dbReference>
<dbReference type="EMBL" id="RQZG01000003">
    <property type="protein sequence ID" value="RRD06256.1"/>
    <property type="molecule type" value="Genomic_DNA"/>
</dbReference>
<reference evidence="8 9" key="1">
    <citation type="submission" date="2018-11" db="EMBL/GenBank/DDBJ databases">
        <title>Genomes From Bacteria Associated with the Canine Oral Cavity: a Test Case for Automated Genome-Based Taxonomic Assignment.</title>
        <authorList>
            <person name="Coil D.A."/>
            <person name="Jospin G."/>
            <person name="Darling A.E."/>
            <person name="Wallis C."/>
            <person name="Davis I.J."/>
            <person name="Harris S."/>
            <person name="Eisen J.A."/>
            <person name="Holcombe L.J."/>
            <person name="O'Flynn C."/>
        </authorList>
    </citation>
    <scope>NUCLEOTIDE SEQUENCE [LARGE SCALE GENOMIC DNA]</scope>
    <source>
        <strain evidence="8 9">OH887_COT-365</strain>
    </source>
</reference>
<dbReference type="InterPro" id="IPR000515">
    <property type="entry name" value="MetI-like"/>
</dbReference>
<name>A0A3P1TBL2_9ACTN</name>
<dbReference type="Pfam" id="PF00528">
    <property type="entry name" value="BPD_transp_1"/>
    <property type="match status" value="1"/>
</dbReference>
<comment type="subcellular location">
    <subcellularLocation>
        <location evidence="6">Cell membrane</location>
        <topology evidence="6">Multi-pass membrane protein</topology>
    </subcellularLocation>
    <subcellularLocation>
        <location evidence="1">Membrane</location>
        <topology evidence="1">Multi-pass membrane protein</topology>
    </subcellularLocation>
</comment>
<feature type="transmembrane region" description="Helical" evidence="6">
    <location>
        <begin position="15"/>
        <end position="37"/>
    </location>
</feature>
<dbReference type="CDD" id="cd06261">
    <property type="entry name" value="TM_PBP2"/>
    <property type="match status" value="1"/>
</dbReference>
<keyword evidence="5 6" id="KW-0472">Membrane</keyword>
<feature type="transmembrane region" description="Helical" evidence="6">
    <location>
        <begin position="149"/>
        <end position="168"/>
    </location>
</feature>
<dbReference type="Gene3D" id="1.10.3720.10">
    <property type="entry name" value="MetI-like"/>
    <property type="match status" value="1"/>
</dbReference>
<dbReference type="InterPro" id="IPR051204">
    <property type="entry name" value="ABC_transp_perm/SBD"/>
</dbReference>
<evidence type="ECO:0000256" key="1">
    <source>
        <dbReference type="ARBA" id="ARBA00004141"/>
    </source>
</evidence>
<feature type="transmembrane region" description="Helical" evidence="6">
    <location>
        <begin position="49"/>
        <end position="75"/>
    </location>
</feature>
<evidence type="ECO:0000256" key="2">
    <source>
        <dbReference type="ARBA" id="ARBA00022448"/>
    </source>
</evidence>
<dbReference type="OrthoDB" id="3233284at2"/>
<evidence type="ECO:0000256" key="4">
    <source>
        <dbReference type="ARBA" id="ARBA00022989"/>
    </source>
</evidence>
<evidence type="ECO:0000313" key="9">
    <source>
        <dbReference type="Proteomes" id="UP000280819"/>
    </source>
</evidence>
<keyword evidence="3 6" id="KW-0812">Transmembrane</keyword>
<dbReference type="AlphaFoldDB" id="A0A3P1TBL2"/>
<keyword evidence="4 6" id="KW-1133">Transmembrane helix</keyword>
<comment type="similarity">
    <text evidence="6">Belongs to the binding-protein-dependent transport system permease family.</text>
</comment>
<evidence type="ECO:0000256" key="3">
    <source>
        <dbReference type="ARBA" id="ARBA00022692"/>
    </source>
</evidence>
<dbReference type="RefSeq" id="WP_124843097.1">
    <property type="nucleotide sequence ID" value="NZ_JAUNKP010000020.1"/>
</dbReference>
<feature type="domain" description="ABC transmembrane type-1" evidence="7">
    <location>
        <begin position="15"/>
        <end position="199"/>
    </location>
</feature>
<gene>
    <name evidence="8" type="ORF">EII34_03815</name>
</gene>
<evidence type="ECO:0000256" key="5">
    <source>
        <dbReference type="ARBA" id="ARBA00023136"/>
    </source>
</evidence>
<dbReference type="PROSITE" id="PS50928">
    <property type="entry name" value="ABC_TM1"/>
    <property type="match status" value="1"/>
</dbReference>
<feature type="transmembrane region" description="Helical" evidence="6">
    <location>
        <begin position="124"/>
        <end position="143"/>
    </location>
</feature>
<accession>A0A3P1TBL2</accession>
<proteinExistence type="inferred from homology"/>
<protein>
    <submittedName>
        <fullName evidence="8">ABC transporter permease subunit</fullName>
    </submittedName>
</protein>
<dbReference type="SUPFAM" id="SSF161098">
    <property type="entry name" value="MetI-like"/>
    <property type="match status" value="1"/>
</dbReference>
<dbReference type="PANTHER" id="PTHR30177:SF4">
    <property type="entry name" value="OSMOPROTECTANT IMPORT PERMEASE PROTEIN OSMW"/>
    <property type="match status" value="1"/>
</dbReference>
<evidence type="ECO:0000259" key="7">
    <source>
        <dbReference type="PROSITE" id="PS50928"/>
    </source>
</evidence>
<dbReference type="GO" id="GO:0055085">
    <property type="term" value="P:transmembrane transport"/>
    <property type="evidence" value="ECO:0007669"/>
    <property type="project" value="InterPro"/>
</dbReference>
<dbReference type="GO" id="GO:0005886">
    <property type="term" value="C:plasma membrane"/>
    <property type="evidence" value="ECO:0007669"/>
    <property type="project" value="UniProtKB-SubCell"/>
</dbReference>
<feature type="transmembrane region" description="Helical" evidence="6">
    <location>
        <begin position="81"/>
        <end position="103"/>
    </location>
</feature>
<dbReference type="Proteomes" id="UP000280819">
    <property type="component" value="Unassembled WGS sequence"/>
</dbReference>